<proteinExistence type="predicted"/>
<evidence type="ECO:0000313" key="3">
    <source>
        <dbReference type="Proteomes" id="UP000183015"/>
    </source>
</evidence>
<dbReference type="EMBL" id="FOAZ01000039">
    <property type="protein sequence ID" value="SEM63884.1"/>
    <property type="molecule type" value="Genomic_DNA"/>
</dbReference>
<dbReference type="OrthoDB" id="3854670at2"/>
<name>A0A1H8A1U5_STRJI</name>
<dbReference type="STRING" id="235985.SAMN05414137_13944"/>
<feature type="compositionally biased region" description="Basic and acidic residues" evidence="1">
    <location>
        <begin position="65"/>
        <end position="75"/>
    </location>
</feature>
<feature type="compositionally biased region" description="Basic and acidic residues" evidence="1">
    <location>
        <begin position="1"/>
        <end position="16"/>
    </location>
</feature>
<feature type="region of interest" description="Disordered" evidence="1">
    <location>
        <begin position="65"/>
        <end position="95"/>
    </location>
</feature>
<sequence>MSVQPVDHHDSGDPHTPDVPPTIEAISGALGSQELRLQFYTETLSAPAGAQISEVLERWRAEAMLDASGNRERRPSARRTGFDELTAPLGGVDAL</sequence>
<dbReference type="eggNOG" id="ENOG5032BVV">
    <property type="taxonomic scope" value="Bacteria"/>
</dbReference>
<organism evidence="2 3">
    <name type="scientific">Streptacidiphilus jiangxiensis</name>
    <dbReference type="NCBI Taxonomy" id="235985"/>
    <lineage>
        <taxon>Bacteria</taxon>
        <taxon>Bacillati</taxon>
        <taxon>Actinomycetota</taxon>
        <taxon>Actinomycetes</taxon>
        <taxon>Kitasatosporales</taxon>
        <taxon>Streptomycetaceae</taxon>
        <taxon>Streptacidiphilus</taxon>
    </lineage>
</organism>
<dbReference type="RefSeq" id="WP_042444932.1">
    <property type="nucleotide sequence ID" value="NZ_BBPN01000008.1"/>
</dbReference>
<dbReference type="Proteomes" id="UP000183015">
    <property type="component" value="Unassembled WGS sequence"/>
</dbReference>
<gene>
    <name evidence="2" type="ORF">SAMN05414137_13944</name>
</gene>
<keyword evidence="3" id="KW-1185">Reference proteome</keyword>
<feature type="region of interest" description="Disordered" evidence="1">
    <location>
        <begin position="1"/>
        <end position="24"/>
    </location>
</feature>
<reference evidence="3" key="1">
    <citation type="submission" date="2016-10" db="EMBL/GenBank/DDBJ databases">
        <authorList>
            <person name="Varghese N."/>
        </authorList>
    </citation>
    <scope>NUCLEOTIDE SEQUENCE [LARGE SCALE GENOMIC DNA]</scope>
    <source>
        <strain evidence="3">DSM 45096 / BCRC 16803 / CGMCC 4.1857 / CIP 109030 / JCM 12277 / KCTC 19219 / NBRC 100920 / 33214</strain>
    </source>
</reference>
<evidence type="ECO:0000313" key="2">
    <source>
        <dbReference type="EMBL" id="SEM63884.1"/>
    </source>
</evidence>
<protein>
    <submittedName>
        <fullName evidence="2">Uncharacterized protein</fullName>
    </submittedName>
</protein>
<evidence type="ECO:0000256" key="1">
    <source>
        <dbReference type="SAM" id="MobiDB-lite"/>
    </source>
</evidence>
<dbReference type="AlphaFoldDB" id="A0A1H8A1U5"/>
<accession>A0A1H8A1U5</accession>